<dbReference type="PROSITE" id="PS00036">
    <property type="entry name" value="BZIP_BASIC"/>
    <property type="match status" value="1"/>
</dbReference>
<proteinExistence type="predicted"/>
<accession>A0A8B8E059</accession>
<dbReference type="Proteomes" id="UP000694844">
    <property type="component" value="Chromosome 4"/>
</dbReference>
<name>A0A8B8E059_CRAVI</name>
<sequence length="162" mass="18463">MLNNGLLLQPVSAVNMGDVDCDIPKSSQDSLLDAALVAMDTGDITPLVKEELKLTIQSRRLALGKGELRVNFDTPAQAELTEEEKVKVDRRREQNRLAAQRFRQKQKSAGDRVQKKVRDLESDNSRLRTELRNLRTERDELKRHLTEHLTVCPGATLYMINR</sequence>
<dbReference type="GO" id="GO:0000981">
    <property type="term" value="F:DNA-binding transcription factor activity, RNA polymerase II-specific"/>
    <property type="evidence" value="ECO:0007669"/>
    <property type="project" value="TreeGrafter"/>
</dbReference>
<evidence type="ECO:0000256" key="1">
    <source>
        <dbReference type="SAM" id="Coils"/>
    </source>
</evidence>
<dbReference type="GO" id="GO:0000978">
    <property type="term" value="F:RNA polymerase II cis-regulatory region sequence-specific DNA binding"/>
    <property type="evidence" value="ECO:0007669"/>
    <property type="project" value="TreeGrafter"/>
</dbReference>
<gene>
    <name evidence="4" type="primary">LOC111130924</name>
</gene>
<dbReference type="SMART" id="SM00338">
    <property type="entry name" value="BRLZ"/>
    <property type="match status" value="1"/>
</dbReference>
<dbReference type="PROSITE" id="PS50217">
    <property type="entry name" value="BZIP"/>
    <property type="match status" value="1"/>
</dbReference>
<feature type="coiled-coil region" evidence="1">
    <location>
        <begin position="110"/>
        <end position="151"/>
    </location>
</feature>
<organism evidence="3 4">
    <name type="scientific">Crassostrea virginica</name>
    <name type="common">Eastern oyster</name>
    <dbReference type="NCBI Taxonomy" id="6565"/>
    <lineage>
        <taxon>Eukaryota</taxon>
        <taxon>Metazoa</taxon>
        <taxon>Spiralia</taxon>
        <taxon>Lophotrochozoa</taxon>
        <taxon>Mollusca</taxon>
        <taxon>Bivalvia</taxon>
        <taxon>Autobranchia</taxon>
        <taxon>Pteriomorphia</taxon>
        <taxon>Ostreida</taxon>
        <taxon>Ostreoidea</taxon>
        <taxon>Ostreidae</taxon>
        <taxon>Crassostrea</taxon>
    </lineage>
</organism>
<dbReference type="InterPro" id="IPR046347">
    <property type="entry name" value="bZIP_sf"/>
</dbReference>
<dbReference type="AlphaFoldDB" id="A0A8B8E059"/>
<dbReference type="GeneID" id="111130924"/>
<evidence type="ECO:0000313" key="4">
    <source>
        <dbReference type="RefSeq" id="XP_022333917.1"/>
    </source>
</evidence>
<keyword evidence="1" id="KW-0175">Coiled coil</keyword>
<dbReference type="PANTHER" id="PTHR23351:SF59">
    <property type="entry name" value="CYCLIC AMP-DEPENDENT TRANSCRIPTION FACTOR ATF-3-LIKE"/>
    <property type="match status" value="1"/>
</dbReference>
<feature type="domain" description="BZIP" evidence="2">
    <location>
        <begin position="85"/>
        <end position="148"/>
    </location>
</feature>
<dbReference type="InterPro" id="IPR004827">
    <property type="entry name" value="bZIP"/>
</dbReference>
<reference evidence="4" key="1">
    <citation type="submission" date="2025-08" db="UniProtKB">
        <authorList>
            <consortium name="RefSeq"/>
        </authorList>
    </citation>
    <scope>IDENTIFICATION</scope>
    <source>
        <tissue evidence="4">Whole sample</tissue>
    </source>
</reference>
<evidence type="ECO:0000259" key="2">
    <source>
        <dbReference type="PROSITE" id="PS50217"/>
    </source>
</evidence>
<protein>
    <submittedName>
        <fullName evidence="4">Basic leucine zipper transcriptional factor ATF-like 3</fullName>
    </submittedName>
</protein>
<dbReference type="Pfam" id="PF00170">
    <property type="entry name" value="bZIP_1"/>
    <property type="match status" value="1"/>
</dbReference>
<evidence type="ECO:0000313" key="3">
    <source>
        <dbReference type="Proteomes" id="UP000694844"/>
    </source>
</evidence>
<dbReference type="KEGG" id="cvn:111130924"/>
<dbReference type="GO" id="GO:0005634">
    <property type="term" value="C:nucleus"/>
    <property type="evidence" value="ECO:0007669"/>
    <property type="project" value="TreeGrafter"/>
</dbReference>
<dbReference type="SUPFAM" id="SSF57959">
    <property type="entry name" value="Leucine zipper domain"/>
    <property type="match status" value="1"/>
</dbReference>
<dbReference type="PANTHER" id="PTHR23351">
    <property type="entry name" value="FOS TRANSCRIPTION FACTOR-RELATED"/>
    <property type="match status" value="1"/>
</dbReference>
<dbReference type="InterPro" id="IPR000837">
    <property type="entry name" value="AP-1"/>
</dbReference>
<dbReference type="OrthoDB" id="2596881at2759"/>
<dbReference type="PRINTS" id="PR00042">
    <property type="entry name" value="LEUZIPPRFOS"/>
</dbReference>
<dbReference type="RefSeq" id="XP_022333917.1">
    <property type="nucleotide sequence ID" value="XM_022478209.1"/>
</dbReference>
<dbReference type="Gene3D" id="1.20.5.170">
    <property type="match status" value="1"/>
</dbReference>
<keyword evidence="3" id="KW-1185">Reference proteome</keyword>